<name>A0A1I1BSL3_9PSEU</name>
<evidence type="ECO:0000313" key="2">
    <source>
        <dbReference type="EMBL" id="SFB52676.1"/>
    </source>
</evidence>
<dbReference type="Proteomes" id="UP000243799">
    <property type="component" value="Unassembled WGS sequence"/>
</dbReference>
<reference evidence="3" key="1">
    <citation type="submission" date="2016-10" db="EMBL/GenBank/DDBJ databases">
        <authorList>
            <person name="Varghese N."/>
            <person name="Submissions S."/>
        </authorList>
    </citation>
    <scope>NUCLEOTIDE SEQUENCE [LARGE SCALE GENOMIC DNA]</scope>
    <source>
        <strain evidence="3">CGMCC 4.3568</strain>
    </source>
</reference>
<dbReference type="AlphaFoldDB" id="A0A1I1BSL3"/>
<feature type="domain" description="N-acetyltransferase" evidence="1">
    <location>
        <begin position="143"/>
        <end position="305"/>
    </location>
</feature>
<dbReference type="RefSeq" id="WP_091675646.1">
    <property type="nucleotide sequence ID" value="NZ_FOKG01000016.1"/>
</dbReference>
<dbReference type="OrthoDB" id="149709at2"/>
<dbReference type="InterPro" id="IPR016181">
    <property type="entry name" value="Acyl_CoA_acyltransferase"/>
</dbReference>
<dbReference type="PROSITE" id="PS51186">
    <property type="entry name" value="GNAT"/>
    <property type="match status" value="1"/>
</dbReference>
<dbReference type="InterPro" id="IPR000182">
    <property type="entry name" value="GNAT_dom"/>
</dbReference>
<gene>
    <name evidence="2" type="ORF">SAMN05216266_11672</name>
</gene>
<accession>A0A1I1BSL3</accession>
<evidence type="ECO:0000259" key="1">
    <source>
        <dbReference type="PROSITE" id="PS51186"/>
    </source>
</evidence>
<dbReference type="STRING" id="490629.SAMN05216266_11672"/>
<dbReference type="GO" id="GO:0016747">
    <property type="term" value="F:acyltransferase activity, transferring groups other than amino-acyl groups"/>
    <property type="evidence" value="ECO:0007669"/>
    <property type="project" value="InterPro"/>
</dbReference>
<protein>
    <recommendedName>
        <fullName evidence="1">N-acetyltransferase domain-containing protein</fullName>
    </recommendedName>
</protein>
<keyword evidence="3" id="KW-1185">Reference proteome</keyword>
<dbReference type="Gene3D" id="3.40.630.30">
    <property type="match status" value="1"/>
</dbReference>
<proteinExistence type="predicted"/>
<dbReference type="EMBL" id="FOKG01000016">
    <property type="protein sequence ID" value="SFB52676.1"/>
    <property type="molecule type" value="Genomic_DNA"/>
</dbReference>
<dbReference type="CDD" id="cd04301">
    <property type="entry name" value="NAT_SF"/>
    <property type="match status" value="1"/>
</dbReference>
<evidence type="ECO:0000313" key="3">
    <source>
        <dbReference type="Proteomes" id="UP000243799"/>
    </source>
</evidence>
<sequence>MTDRTAEQSEHFARIDPLLPPVTDLPEGEHLTAVLPDGREVHGVLYRAVYGAGSPESLWAARENWELTPLIGNTGAEGMSALLGALRRRLDREPPTQDSACAVAWPSRDAEATRALLDHGLQPLNALAVRPNRPAPEVDVPGVLVRRARPVDEEEIIALRMNELRYSALVGPNVVRENATELITAEVRRGLVFGGRTWIAESGGAAVGLASCGWTTPAAGSSIAGRLGWGRWGYVGTLSVIAPARGGGVGQALMSVAHDQLNLDDVEGTFLFYSPTNPLSPVFWHRQGYRPLWTMWEIRPASALR</sequence>
<organism evidence="2 3">
    <name type="scientific">Amycolatopsis marina</name>
    <dbReference type="NCBI Taxonomy" id="490629"/>
    <lineage>
        <taxon>Bacteria</taxon>
        <taxon>Bacillati</taxon>
        <taxon>Actinomycetota</taxon>
        <taxon>Actinomycetes</taxon>
        <taxon>Pseudonocardiales</taxon>
        <taxon>Pseudonocardiaceae</taxon>
        <taxon>Amycolatopsis</taxon>
    </lineage>
</organism>
<dbReference type="SUPFAM" id="SSF55729">
    <property type="entry name" value="Acyl-CoA N-acyltransferases (Nat)"/>
    <property type="match status" value="1"/>
</dbReference>